<dbReference type="InterPro" id="IPR036673">
    <property type="entry name" value="Cyanovirin-N_sf"/>
</dbReference>
<evidence type="ECO:0000313" key="2">
    <source>
        <dbReference type="EMBL" id="OQE09914.1"/>
    </source>
</evidence>
<evidence type="ECO:0000313" key="3">
    <source>
        <dbReference type="Proteomes" id="UP000191518"/>
    </source>
</evidence>
<dbReference type="EMBL" id="MDYP01000005">
    <property type="protein sequence ID" value="OQE09914.1"/>
    <property type="molecule type" value="Genomic_DNA"/>
</dbReference>
<dbReference type="Gene3D" id="2.30.60.10">
    <property type="entry name" value="Cyanovirin-N"/>
    <property type="match status" value="1"/>
</dbReference>
<feature type="signal peptide" evidence="1">
    <location>
        <begin position="1"/>
        <end position="20"/>
    </location>
</feature>
<proteinExistence type="predicted"/>
<comment type="caution">
    <text evidence="2">The sequence shown here is derived from an EMBL/GenBank/DDBJ whole genome shotgun (WGS) entry which is preliminary data.</text>
</comment>
<evidence type="ECO:0008006" key="4">
    <source>
        <dbReference type="Google" id="ProtNLM"/>
    </source>
</evidence>
<protein>
    <recommendedName>
        <fullName evidence="4">Cyanovirin-N domain-containing protein</fullName>
    </recommendedName>
</protein>
<accession>A0A1V6S865</accession>
<gene>
    <name evidence="2" type="ORF">PENVUL_c005G03367</name>
</gene>
<keyword evidence="1" id="KW-0732">Signal</keyword>
<dbReference type="AlphaFoldDB" id="A0A1V6S865"/>
<organism evidence="2 3">
    <name type="scientific">Penicillium vulpinum</name>
    <dbReference type="NCBI Taxonomy" id="29845"/>
    <lineage>
        <taxon>Eukaryota</taxon>
        <taxon>Fungi</taxon>
        <taxon>Dikarya</taxon>
        <taxon>Ascomycota</taxon>
        <taxon>Pezizomycotina</taxon>
        <taxon>Eurotiomycetes</taxon>
        <taxon>Eurotiomycetidae</taxon>
        <taxon>Eurotiales</taxon>
        <taxon>Aspergillaceae</taxon>
        <taxon>Penicillium</taxon>
    </lineage>
</organism>
<dbReference type="Proteomes" id="UP000191518">
    <property type="component" value="Unassembled WGS sequence"/>
</dbReference>
<name>A0A1V6S865_9EURO</name>
<evidence type="ECO:0000256" key="1">
    <source>
        <dbReference type="SAM" id="SignalP"/>
    </source>
</evidence>
<sequence length="162" mass="17245">MQFIRLSFALFILLLAWADADNCWYDFSSDSRALTYSCQNFDDGGVFYTSSLKQSDCLRNEDGELLFQNGGGAACTDCFEQAGASEDIDGMIYTGSWRPLNYIKCSCPTESGETKAASIERGSVLTTVSSYSLACGATTAIVSTSVPAPATSSAAPTSAIRV</sequence>
<keyword evidence="3" id="KW-1185">Reference proteome</keyword>
<reference evidence="3" key="1">
    <citation type="journal article" date="2017" name="Nat. Microbiol.">
        <title>Global analysis of biosynthetic gene clusters reveals vast potential of secondary metabolite production in Penicillium species.</title>
        <authorList>
            <person name="Nielsen J.C."/>
            <person name="Grijseels S."/>
            <person name="Prigent S."/>
            <person name="Ji B."/>
            <person name="Dainat J."/>
            <person name="Nielsen K.F."/>
            <person name="Frisvad J.C."/>
            <person name="Workman M."/>
            <person name="Nielsen J."/>
        </authorList>
    </citation>
    <scope>NUCLEOTIDE SEQUENCE [LARGE SCALE GENOMIC DNA]</scope>
    <source>
        <strain evidence="3">IBT 29486</strain>
    </source>
</reference>
<feature type="chain" id="PRO_5011963507" description="Cyanovirin-N domain-containing protein" evidence="1">
    <location>
        <begin position="21"/>
        <end position="162"/>
    </location>
</feature>